<evidence type="ECO:0000256" key="2">
    <source>
        <dbReference type="ARBA" id="ARBA00022723"/>
    </source>
</evidence>
<dbReference type="Gene3D" id="1.10.238.10">
    <property type="entry name" value="EF-hand"/>
    <property type="match status" value="1"/>
</dbReference>
<dbReference type="EMBL" id="CAXAMM010006335">
    <property type="protein sequence ID" value="CAK9010705.1"/>
    <property type="molecule type" value="Genomic_DNA"/>
</dbReference>
<evidence type="ECO:0000256" key="4">
    <source>
        <dbReference type="ARBA" id="ARBA00022990"/>
    </source>
</evidence>
<protein>
    <recommendedName>
        <fullName evidence="1">Calmodulin</fullName>
    </recommendedName>
</protein>
<evidence type="ECO:0000313" key="8">
    <source>
        <dbReference type="Proteomes" id="UP001642464"/>
    </source>
</evidence>
<accession>A0ABP0J8I6</accession>
<dbReference type="Proteomes" id="UP001642464">
    <property type="component" value="Unassembled WGS sequence"/>
</dbReference>
<feature type="compositionally biased region" description="Basic and acidic residues" evidence="5">
    <location>
        <begin position="164"/>
        <end position="188"/>
    </location>
</feature>
<dbReference type="PANTHER" id="PTHR23048:SF0">
    <property type="entry name" value="CALMODULIN LIKE 3"/>
    <property type="match status" value="1"/>
</dbReference>
<dbReference type="InterPro" id="IPR011992">
    <property type="entry name" value="EF-hand-dom_pair"/>
</dbReference>
<evidence type="ECO:0000259" key="6">
    <source>
        <dbReference type="PROSITE" id="PS50222"/>
    </source>
</evidence>
<organism evidence="7 8">
    <name type="scientific">Durusdinium trenchii</name>
    <dbReference type="NCBI Taxonomy" id="1381693"/>
    <lineage>
        <taxon>Eukaryota</taxon>
        <taxon>Sar</taxon>
        <taxon>Alveolata</taxon>
        <taxon>Dinophyceae</taxon>
        <taxon>Suessiales</taxon>
        <taxon>Symbiodiniaceae</taxon>
        <taxon>Durusdinium</taxon>
    </lineage>
</organism>
<gene>
    <name evidence="7" type="ORF">SCF082_LOCUS10784</name>
</gene>
<dbReference type="InterPro" id="IPR002048">
    <property type="entry name" value="EF_hand_dom"/>
</dbReference>
<keyword evidence="4" id="KW-0007">Acetylation</keyword>
<reference evidence="7 8" key="1">
    <citation type="submission" date="2024-02" db="EMBL/GenBank/DDBJ databases">
        <authorList>
            <person name="Chen Y."/>
            <person name="Shah S."/>
            <person name="Dougan E. K."/>
            <person name="Thang M."/>
            <person name="Chan C."/>
        </authorList>
    </citation>
    <scope>NUCLEOTIDE SEQUENCE [LARGE SCALE GENOMIC DNA]</scope>
</reference>
<dbReference type="InterPro" id="IPR050230">
    <property type="entry name" value="CALM/Myosin/TropC-like"/>
</dbReference>
<comment type="caution">
    <text evidence="7">The sequence shown here is derived from an EMBL/GenBank/DDBJ whole genome shotgun (WGS) entry which is preliminary data.</text>
</comment>
<name>A0ABP0J8I6_9DINO</name>
<keyword evidence="8" id="KW-1185">Reference proteome</keyword>
<feature type="domain" description="EF-hand" evidence="6">
    <location>
        <begin position="77"/>
        <end position="112"/>
    </location>
</feature>
<keyword evidence="3" id="KW-0677">Repeat</keyword>
<dbReference type="PROSITE" id="PS50222">
    <property type="entry name" value="EF_HAND_2"/>
    <property type="match status" value="1"/>
</dbReference>
<evidence type="ECO:0000313" key="7">
    <source>
        <dbReference type="EMBL" id="CAK9010705.1"/>
    </source>
</evidence>
<evidence type="ECO:0000256" key="1">
    <source>
        <dbReference type="ARBA" id="ARBA00020786"/>
    </source>
</evidence>
<feature type="region of interest" description="Disordered" evidence="5">
    <location>
        <begin position="149"/>
        <end position="188"/>
    </location>
</feature>
<dbReference type="PANTHER" id="PTHR23048">
    <property type="entry name" value="MYOSIN LIGHT CHAIN 1, 3"/>
    <property type="match status" value="1"/>
</dbReference>
<keyword evidence="2" id="KW-0479">Metal-binding</keyword>
<evidence type="ECO:0000256" key="5">
    <source>
        <dbReference type="SAM" id="MobiDB-lite"/>
    </source>
</evidence>
<evidence type="ECO:0000256" key="3">
    <source>
        <dbReference type="ARBA" id="ARBA00022737"/>
    </source>
</evidence>
<proteinExistence type="predicted"/>
<dbReference type="SUPFAM" id="SSF47473">
    <property type="entry name" value="EF-hand"/>
    <property type="match status" value="1"/>
</dbReference>
<sequence length="188" mass="21392">MSQDDAWLWQIFQRLQDAPDMMKAEKMANAMRMTGLNPTEAEVRQVLSRKGGQAELYTWASFSEAMQEALADWSSRDQAQELLSSFQVFDPQGTGLLSQQKILEILRMGGNNFPEEKLQEMLQGVPLNSGAVEYRWLIPYLLGPNAEAPRWSTESLHGENATRWSRERTPSGPRPDAKIRKVQPEKPN</sequence>